<dbReference type="SMART" id="SM00066">
    <property type="entry name" value="GAL4"/>
    <property type="match status" value="1"/>
</dbReference>
<evidence type="ECO:0000259" key="2">
    <source>
        <dbReference type="PROSITE" id="PS50048"/>
    </source>
</evidence>
<dbReference type="InterPro" id="IPR001138">
    <property type="entry name" value="Zn2Cys6_DnaBD"/>
</dbReference>
<accession>A0A6A6W962</accession>
<dbReference type="RefSeq" id="XP_033601654.1">
    <property type="nucleotide sequence ID" value="XM_033740890.1"/>
</dbReference>
<reference evidence="3" key="1">
    <citation type="journal article" date="2020" name="Stud. Mycol.">
        <title>101 Dothideomycetes genomes: a test case for predicting lifestyles and emergence of pathogens.</title>
        <authorList>
            <person name="Haridas S."/>
            <person name="Albert R."/>
            <person name="Binder M."/>
            <person name="Bloem J."/>
            <person name="Labutti K."/>
            <person name="Salamov A."/>
            <person name="Andreopoulos B."/>
            <person name="Baker S."/>
            <person name="Barry K."/>
            <person name="Bills G."/>
            <person name="Bluhm B."/>
            <person name="Cannon C."/>
            <person name="Castanera R."/>
            <person name="Culley D."/>
            <person name="Daum C."/>
            <person name="Ezra D."/>
            <person name="Gonzalez J."/>
            <person name="Henrissat B."/>
            <person name="Kuo A."/>
            <person name="Liang C."/>
            <person name="Lipzen A."/>
            <person name="Lutzoni F."/>
            <person name="Magnuson J."/>
            <person name="Mondo S."/>
            <person name="Nolan M."/>
            <person name="Ohm R."/>
            <person name="Pangilinan J."/>
            <person name="Park H.-J."/>
            <person name="Ramirez L."/>
            <person name="Alfaro M."/>
            <person name="Sun H."/>
            <person name="Tritt A."/>
            <person name="Yoshinaga Y."/>
            <person name="Zwiers L.-H."/>
            <person name="Turgeon B."/>
            <person name="Goodwin S."/>
            <person name="Spatafora J."/>
            <person name="Crous P."/>
            <person name="Grigoriev I."/>
        </authorList>
    </citation>
    <scope>NUCLEOTIDE SEQUENCE</scope>
    <source>
        <strain evidence="3">CBS 121739</strain>
    </source>
</reference>
<dbReference type="GO" id="GO:0001228">
    <property type="term" value="F:DNA-binding transcription activator activity, RNA polymerase II-specific"/>
    <property type="evidence" value="ECO:0007669"/>
    <property type="project" value="TreeGrafter"/>
</dbReference>
<dbReference type="SUPFAM" id="SSF57701">
    <property type="entry name" value="Zn2/Cys6 DNA-binding domain"/>
    <property type="match status" value="1"/>
</dbReference>
<dbReference type="PROSITE" id="PS50048">
    <property type="entry name" value="ZN2_CY6_FUNGAL_2"/>
    <property type="match status" value="1"/>
</dbReference>
<evidence type="ECO:0000256" key="1">
    <source>
        <dbReference type="ARBA" id="ARBA00023242"/>
    </source>
</evidence>
<evidence type="ECO:0000313" key="4">
    <source>
        <dbReference type="Proteomes" id="UP000799437"/>
    </source>
</evidence>
<dbReference type="Pfam" id="PF00172">
    <property type="entry name" value="Zn_clus"/>
    <property type="match status" value="1"/>
</dbReference>
<dbReference type="GO" id="GO:0008270">
    <property type="term" value="F:zinc ion binding"/>
    <property type="evidence" value="ECO:0007669"/>
    <property type="project" value="InterPro"/>
</dbReference>
<keyword evidence="4" id="KW-1185">Reference proteome</keyword>
<dbReference type="GeneID" id="54481944"/>
<dbReference type="Proteomes" id="UP000799437">
    <property type="component" value="Unassembled WGS sequence"/>
</dbReference>
<organism evidence="3 4">
    <name type="scientific">Pseudovirgaria hyperparasitica</name>
    <dbReference type="NCBI Taxonomy" id="470096"/>
    <lineage>
        <taxon>Eukaryota</taxon>
        <taxon>Fungi</taxon>
        <taxon>Dikarya</taxon>
        <taxon>Ascomycota</taxon>
        <taxon>Pezizomycotina</taxon>
        <taxon>Dothideomycetes</taxon>
        <taxon>Dothideomycetes incertae sedis</taxon>
        <taxon>Acrospermales</taxon>
        <taxon>Acrospermaceae</taxon>
        <taxon>Pseudovirgaria</taxon>
    </lineage>
</organism>
<proteinExistence type="predicted"/>
<dbReference type="PANTHER" id="PTHR47784:SF9">
    <property type="entry name" value="ZN(II)2CYS6 TRANSCRIPTION FACTOR (EUROFUNG)"/>
    <property type="match status" value="1"/>
</dbReference>
<dbReference type="PROSITE" id="PS00463">
    <property type="entry name" value="ZN2_CY6_FUNGAL_1"/>
    <property type="match status" value="1"/>
</dbReference>
<name>A0A6A6W962_9PEZI</name>
<dbReference type="EMBL" id="ML996570">
    <property type="protein sequence ID" value="KAF2759203.1"/>
    <property type="molecule type" value="Genomic_DNA"/>
</dbReference>
<sequence>MGPRRSRYGCRNCKLRKTKCDEKTPQCGNCRKFGVVCNFDFKVPDLLPLVQNRTKQREGHSKTLLLELPLSSGMWVSCGSDTFSLDLHDQELFHRFRYRTLSSLWGLSAGHVCADRTFGDCLNYGFLMHAVLAVSALHDRYLGVQTVHYQPVRQAYHLSRSIALFRDSLTNTIGEAQKDAVWATAVFLAILTMSSTVVSSPSECWPLTSSDSSTVEWLRLKASDKALWTIADPLRADSAFSTMSDTLSQMKQELPAKGISGMPARLAQACHLNEKSTEETNPYFLFAHGLSRLIGEPQGEASLGVAFIPINSMSPTFRTLLEDKDPVALLLLCLWYTRARHCKWWIEFRARHAVPSICAYLQHNHADLDAVEMLVLVS</sequence>
<dbReference type="AlphaFoldDB" id="A0A6A6W962"/>
<evidence type="ECO:0000313" key="3">
    <source>
        <dbReference type="EMBL" id="KAF2759203.1"/>
    </source>
</evidence>
<dbReference type="PANTHER" id="PTHR47784">
    <property type="entry name" value="STEROL UPTAKE CONTROL PROTEIN 2"/>
    <property type="match status" value="1"/>
</dbReference>
<gene>
    <name evidence="3" type="ORF">EJ05DRAFT_337075</name>
</gene>
<keyword evidence="1" id="KW-0539">Nucleus</keyword>
<dbReference type="Gene3D" id="4.10.240.10">
    <property type="entry name" value="Zn(2)-C6 fungal-type DNA-binding domain"/>
    <property type="match status" value="1"/>
</dbReference>
<dbReference type="OrthoDB" id="416217at2759"/>
<dbReference type="InterPro" id="IPR053157">
    <property type="entry name" value="Sterol_Uptake_Regulator"/>
</dbReference>
<dbReference type="CDD" id="cd00067">
    <property type="entry name" value="GAL4"/>
    <property type="match status" value="1"/>
</dbReference>
<dbReference type="InterPro" id="IPR036864">
    <property type="entry name" value="Zn2-C6_fun-type_DNA-bd_sf"/>
</dbReference>
<feature type="domain" description="Zn(2)-C6 fungal-type" evidence="2">
    <location>
        <begin position="9"/>
        <end position="39"/>
    </location>
</feature>
<protein>
    <recommendedName>
        <fullName evidence="2">Zn(2)-C6 fungal-type domain-containing protein</fullName>
    </recommendedName>
</protein>